<evidence type="ECO:0000313" key="3">
    <source>
        <dbReference type="Proteomes" id="UP000295281"/>
    </source>
</evidence>
<gene>
    <name evidence="2" type="ORF">EV190_101607</name>
</gene>
<evidence type="ECO:0000313" key="2">
    <source>
        <dbReference type="EMBL" id="TDQ55282.1"/>
    </source>
</evidence>
<feature type="region of interest" description="Disordered" evidence="1">
    <location>
        <begin position="1"/>
        <end position="61"/>
    </location>
</feature>
<feature type="compositionally biased region" description="Basic and acidic residues" evidence="1">
    <location>
        <begin position="1"/>
        <end position="23"/>
    </location>
</feature>
<comment type="caution">
    <text evidence="2">The sequence shown here is derived from an EMBL/GenBank/DDBJ whole genome shotgun (WGS) entry which is preliminary data.</text>
</comment>
<dbReference type="AlphaFoldDB" id="A0A4R6V7Q4"/>
<reference evidence="2 3" key="1">
    <citation type="submission" date="2019-03" db="EMBL/GenBank/DDBJ databases">
        <title>Genomic Encyclopedia of Type Strains, Phase IV (KMG-IV): sequencing the most valuable type-strain genomes for metagenomic binning, comparative biology and taxonomic classification.</title>
        <authorList>
            <person name="Goeker M."/>
        </authorList>
    </citation>
    <scope>NUCLEOTIDE SEQUENCE [LARGE SCALE GENOMIC DNA]</scope>
    <source>
        <strain evidence="2 3">DSM 46770</strain>
    </source>
</reference>
<dbReference type="EMBL" id="SNYN01000001">
    <property type="protein sequence ID" value="TDQ55282.1"/>
    <property type="molecule type" value="Genomic_DNA"/>
</dbReference>
<dbReference type="Proteomes" id="UP000295281">
    <property type="component" value="Unassembled WGS sequence"/>
</dbReference>
<dbReference type="RefSeq" id="WP_243742300.1">
    <property type="nucleotide sequence ID" value="NZ_SNYN01000001.1"/>
</dbReference>
<proteinExistence type="predicted"/>
<accession>A0A4R6V7Q4</accession>
<protein>
    <submittedName>
        <fullName evidence="2">Uncharacterized protein</fullName>
    </submittedName>
</protein>
<name>A0A4R6V7Q4_9ACTN</name>
<organism evidence="2 3">
    <name type="scientific">Actinorugispora endophytica</name>
    <dbReference type="NCBI Taxonomy" id="1605990"/>
    <lineage>
        <taxon>Bacteria</taxon>
        <taxon>Bacillati</taxon>
        <taxon>Actinomycetota</taxon>
        <taxon>Actinomycetes</taxon>
        <taxon>Streptosporangiales</taxon>
        <taxon>Nocardiopsidaceae</taxon>
        <taxon>Actinorugispora</taxon>
    </lineage>
</organism>
<evidence type="ECO:0000256" key="1">
    <source>
        <dbReference type="SAM" id="MobiDB-lite"/>
    </source>
</evidence>
<keyword evidence="3" id="KW-1185">Reference proteome</keyword>
<sequence>MIQRGSDKHGPKIDDQMKHEVDGVIKGGHPTRAHEEHEPEPMVDDEGVPATDPRASREDEG</sequence>